<reference evidence="2 3" key="1">
    <citation type="journal article" date="2022" name="Allergy">
        <title>Genome assembly and annotation of Periplaneta americana reveal a comprehensive cockroach allergen profile.</title>
        <authorList>
            <person name="Wang L."/>
            <person name="Xiong Q."/>
            <person name="Saelim N."/>
            <person name="Wang L."/>
            <person name="Nong W."/>
            <person name="Wan A.T."/>
            <person name="Shi M."/>
            <person name="Liu X."/>
            <person name="Cao Q."/>
            <person name="Hui J.H.L."/>
            <person name="Sookrung N."/>
            <person name="Leung T.F."/>
            <person name="Tungtrongchitr A."/>
            <person name="Tsui S.K.W."/>
        </authorList>
    </citation>
    <scope>NUCLEOTIDE SEQUENCE [LARGE SCALE GENOMIC DNA]</scope>
    <source>
        <strain evidence="2">PWHHKU_190912</strain>
    </source>
</reference>
<dbReference type="Proteomes" id="UP001148838">
    <property type="component" value="Unassembled WGS sequence"/>
</dbReference>
<evidence type="ECO:0000313" key="2">
    <source>
        <dbReference type="EMBL" id="KAJ4435908.1"/>
    </source>
</evidence>
<gene>
    <name evidence="2" type="ORF">ANN_18528</name>
</gene>
<name>A0ABQ8SPH4_PERAM</name>
<evidence type="ECO:0000313" key="3">
    <source>
        <dbReference type="Proteomes" id="UP001148838"/>
    </source>
</evidence>
<accession>A0ABQ8SPH4</accession>
<organism evidence="2 3">
    <name type="scientific">Periplaneta americana</name>
    <name type="common">American cockroach</name>
    <name type="synonym">Blatta americana</name>
    <dbReference type="NCBI Taxonomy" id="6978"/>
    <lineage>
        <taxon>Eukaryota</taxon>
        <taxon>Metazoa</taxon>
        <taxon>Ecdysozoa</taxon>
        <taxon>Arthropoda</taxon>
        <taxon>Hexapoda</taxon>
        <taxon>Insecta</taxon>
        <taxon>Pterygota</taxon>
        <taxon>Neoptera</taxon>
        <taxon>Polyneoptera</taxon>
        <taxon>Dictyoptera</taxon>
        <taxon>Blattodea</taxon>
        <taxon>Blattoidea</taxon>
        <taxon>Blattidae</taxon>
        <taxon>Blattinae</taxon>
        <taxon>Periplaneta</taxon>
    </lineage>
</organism>
<proteinExistence type="predicted"/>
<evidence type="ECO:0000256" key="1">
    <source>
        <dbReference type="SAM" id="MobiDB-lite"/>
    </source>
</evidence>
<sequence length="218" mass="24852">MTLQPLAGTRPTSRLLASRPNAEAEVDDHPTRMKSLMLAGNEFQNLGRAIVKEDEYEEVRWDGIVSTVSWRERVFRLWWEERAGNTHLMLKLWTAGTVGLCAAMSRPPTLLYGVTQVEYGRRFPNRRVPDSKAFTRVFTKLRATGAVASSHISSERVNEQNVEEVEDIILVVSITFIILHKLDFVCSKSQSFMDNVVNSRLRNTSSELARRIDFLGLR</sequence>
<protein>
    <submittedName>
        <fullName evidence="2">Uncharacterized protein</fullName>
    </submittedName>
</protein>
<feature type="region of interest" description="Disordered" evidence="1">
    <location>
        <begin position="1"/>
        <end position="29"/>
    </location>
</feature>
<keyword evidence="3" id="KW-1185">Reference proteome</keyword>
<dbReference type="EMBL" id="JAJSOF020000023">
    <property type="protein sequence ID" value="KAJ4435908.1"/>
    <property type="molecule type" value="Genomic_DNA"/>
</dbReference>
<comment type="caution">
    <text evidence="2">The sequence shown here is derived from an EMBL/GenBank/DDBJ whole genome shotgun (WGS) entry which is preliminary data.</text>
</comment>